<keyword evidence="2" id="KW-1185">Reference proteome</keyword>
<dbReference type="OrthoDB" id="5858465at2759"/>
<sequence>MARLTQSYENRVKAPDRLDRSVKCPKLYGIVELEIEVTELLENISIALHYLQKLDLFSATNNELQIFQKDISALIDAVTNLKHKIQKTFKDVTFQEDIQGFTSSRDNILVPTSREMTDKTWRNIQEIKEVDDKQSDPVAFNRRFAAGSSTIASERQNLPQITKKERKKNKIEGKQTNLKRTDPNIFEEIIQNSEYKIIQNRNSQ</sequence>
<dbReference type="EMBL" id="CAKAEH010000078">
    <property type="protein sequence ID" value="CAG9529759.1"/>
    <property type="molecule type" value="Genomic_DNA"/>
</dbReference>
<accession>A0A8J2LVE5</accession>
<gene>
    <name evidence="1" type="ORF">CJOHNSTONI_LOCUS316</name>
</gene>
<name>A0A8J2LVE5_9BILA</name>
<dbReference type="AlphaFoldDB" id="A0A8J2LVE5"/>
<evidence type="ECO:0000313" key="1">
    <source>
        <dbReference type="EMBL" id="CAG9529759.1"/>
    </source>
</evidence>
<evidence type="ECO:0000313" key="2">
    <source>
        <dbReference type="Proteomes" id="UP000746747"/>
    </source>
</evidence>
<comment type="caution">
    <text evidence="1">The sequence shown here is derived from an EMBL/GenBank/DDBJ whole genome shotgun (WGS) entry which is preliminary data.</text>
</comment>
<organism evidence="1 2">
    <name type="scientific">Cercopithifilaria johnstoni</name>
    <dbReference type="NCBI Taxonomy" id="2874296"/>
    <lineage>
        <taxon>Eukaryota</taxon>
        <taxon>Metazoa</taxon>
        <taxon>Ecdysozoa</taxon>
        <taxon>Nematoda</taxon>
        <taxon>Chromadorea</taxon>
        <taxon>Rhabditida</taxon>
        <taxon>Spirurina</taxon>
        <taxon>Spiruromorpha</taxon>
        <taxon>Filarioidea</taxon>
        <taxon>Onchocercidae</taxon>
        <taxon>Cercopithifilaria</taxon>
    </lineage>
</organism>
<dbReference type="Proteomes" id="UP000746747">
    <property type="component" value="Unassembled WGS sequence"/>
</dbReference>
<reference evidence="1" key="1">
    <citation type="submission" date="2021-09" db="EMBL/GenBank/DDBJ databases">
        <authorList>
            <consortium name="Pathogen Informatics"/>
        </authorList>
    </citation>
    <scope>NUCLEOTIDE SEQUENCE</scope>
</reference>
<protein>
    <submittedName>
        <fullName evidence="1">Uncharacterized protein</fullName>
    </submittedName>
</protein>
<proteinExistence type="predicted"/>